<evidence type="ECO:0000259" key="6">
    <source>
        <dbReference type="Pfam" id="PF01276"/>
    </source>
</evidence>
<dbReference type="InterPro" id="IPR015424">
    <property type="entry name" value="PyrdxlP-dep_Trfase"/>
</dbReference>
<evidence type="ECO:0008006" key="10">
    <source>
        <dbReference type="Google" id="ProtNLM"/>
    </source>
</evidence>
<dbReference type="GO" id="GO:0016831">
    <property type="term" value="F:carboxy-lyase activity"/>
    <property type="evidence" value="ECO:0007669"/>
    <property type="project" value="UniProtKB-KW"/>
</dbReference>
<gene>
    <name evidence="8" type="ORF">AVM11_11945</name>
</gene>
<keyword evidence="3" id="KW-0210">Decarboxylase</keyword>
<keyword evidence="5" id="KW-0456">Lyase</keyword>
<evidence type="ECO:0000256" key="5">
    <source>
        <dbReference type="ARBA" id="ARBA00023239"/>
    </source>
</evidence>
<dbReference type="PANTHER" id="PTHR43277">
    <property type="entry name" value="ARGININE DECARBOXYLASE"/>
    <property type="match status" value="1"/>
</dbReference>
<evidence type="ECO:0000313" key="9">
    <source>
        <dbReference type="Proteomes" id="UP000078460"/>
    </source>
</evidence>
<dbReference type="AlphaFoldDB" id="A0A175XYN9"/>
<keyword evidence="4" id="KW-0663">Pyridoxal phosphate</keyword>
<dbReference type="InterPro" id="IPR008286">
    <property type="entry name" value="Prn/Lys/Arg_de-COase_C"/>
</dbReference>
<dbReference type="InterPro" id="IPR052357">
    <property type="entry name" value="Orn_Lys_Arg_decarboxylase-I"/>
</dbReference>
<evidence type="ECO:0000259" key="7">
    <source>
        <dbReference type="Pfam" id="PF03711"/>
    </source>
</evidence>
<accession>A0A175XYN9</accession>
<organism evidence="8 9">
    <name type="scientific">Sphingomonas melonis TY</name>
    <dbReference type="NCBI Taxonomy" id="621456"/>
    <lineage>
        <taxon>Bacteria</taxon>
        <taxon>Pseudomonadati</taxon>
        <taxon>Pseudomonadota</taxon>
        <taxon>Alphaproteobacteria</taxon>
        <taxon>Sphingomonadales</taxon>
        <taxon>Sphingomonadaceae</taxon>
        <taxon>Sphingomonas</taxon>
    </lineage>
</organism>
<comment type="caution">
    <text evidence="8">The sequence shown here is derived from an EMBL/GenBank/DDBJ whole genome shotgun (WGS) entry which is preliminary data.</text>
</comment>
<sequence length="462" mass="48454">MAYYTPGHKNGRAMDPAFRDAYLRHPLAFDLGYMGAFDDLHAPKTIIAEAERAAARLYGAAASFLLTNGSTGGIVAMLLATLAPGDTVILPRNVHRCVMTALILGDFLPAFVDVEVEPSTGLPLPLRLCDVPADSWERARALLVMSPTYHGLAGDLPALAAAARRRGLSFLVDEAHGAHLPFVAGLPGSALDGGAHAAVQSTHKTLQALTPGAMLHLAADGPDPRRFRQALSMTQTSSADYAVLASLEASVRHMAGQGREQLRDAVQAVGAVRRALKDVRGIALPSPGRALPTGVSGVDPTKLVIDFRAAGLSGHQAARLLFEEAAIAAELSTDAFVLLIVTAADTPASLAELTRRLAAFAQRHAAARAPLDAHVSPAPRLAAALGASPREAFFRPHIRVSWSAAAGRIAAEPITPYPPGVPAIWPGERFDSDPGLFRNWVLRSGASIQASDSSLETVAVVA</sequence>
<dbReference type="InterPro" id="IPR015421">
    <property type="entry name" value="PyrdxlP-dep_Trfase_major"/>
</dbReference>
<dbReference type="EMBL" id="LQCK02000068">
    <property type="protein sequence ID" value="KZB93572.1"/>
    <property type="molecule type" value="Genomic_DNA"/>
</dbReference>
<dbReference type="SUPFAM" id="SSF53383">
    <property type="entry name" value="PLP-dependent transferases"/>
    <property type="match status" value="1"/>
</dbReference>
<evidence type="ECO:0000256" key="2">
    <source>
        <dbReference type="ARBA" id="ARBA00010671"/>
    </source>
</evidence>
<proteinExistence type="inferred from homology"/>
<comment type="cofactor">
    <cofactor evidence="1">
        <name>pyridoxal 5'-phosphate</name>
        <dbReference type="ChEBI" id="CHEBI:597326"/>
    </cofactor>
</comment>
<dbReference type="Proteomes" id="UP000078460">
    <property type="component" value="Unassembled WGS sequence"/>
</dbReference>
<name>A0A175XYN9_9SPHN</name>
<dbReference type="PANTHER" id="PTHR43277:SF4">
    <property type="entry name" value="ARGININE DECARBOXYLASE"/>
    <property type="match status" value="1"/>
</dbReference>
<dbReference type="Pfam" id="PF03711">
    <property type="entry name" value="OKR_DC_1_C"/>
    <property type="match status" value="1"/>
</dbReference>
<protein>
    <recommendedName>
        <fullName evidence="10">Orn/Lys/Arg decarboxylases family 1 pyridoxal-P attachment site domain-containing protein</fullName>
    </recommendedName>
</protein>
<feature type="domain" description="Orn/Lys/Arg decarboxylases family 1 pyridoxal-P attachment site" evidence="6">
    <location>
        <begin position="2"/>
        <end position="278"/>
    </location>
</feature>
<keyword evidence="9" id="KW-1185">Reference proteome</keyword>
<evidence type="ECO:0000256" key="1">
    <source>
        <dbReference type="ARBA" id="ARBA00001933"/>
    </source>
</evidence>
<dbReference type="Gene3D" id="3.90.100.10">
    <property type="entry name" value="Orn/Lys/Arg decarboxylase, C-terminal domain"/>
    <property type="match status" value="1"/>
</dbReference>
<dbReference type="Pfam" id="PF01276">
    <property type="entry name" value="OKR_DC_1"/>
    <property type="match status" value="1"/>
</dbReference>
<reference evidence="8" key="1">
    <citation type="submission" date="2016-03" db="EMBL/GenBank/DDBJ databases">
        <title>Sphingomonas melonis TY, whole genome shotgun sequencing.</title>
        <authorList>
            <person name="Wang H."/>
            <person name="Zhu P."/>
        </authorList>
    </citation>
    <scope>NUCLEOTIDE SEQUENCE [LARGE SCALE GENOMIC DNA]</scope>
    <source>
        <strain evidence="8">TY</strain>
    </source>
</reference>
<comment type="similarity">
    <text evidence="2">Belongs to the Orn/Lys/Arg decarboxylase class-I family.</text>
</comment>
<evidence type="ECO:0000256" key="3">
    <source>
        <dbReference type="ARBA" id="ARBA00022793"/>
    </source>
</evidence>
<evidence type="ECO:0000256" key="4">
    <source>
        <dbReference type="ARBA" id="ARBA00022898"/>
    </source>
</evidence>
<dbReference type="Gene3D" id="3.40.640.10">
    <property type="entry name" value="Type I PLP-dependent aspartate aminotransferase-like (Major domain)"/>
    <property type="match status" value="1"/>
</dbReference>
<evidence type="ECO:0000313" key="8">
    <source>
        <dbReference type="EMBL" id="KZB93572.1"/>
    </source>
</evidence>
<dbReference type="InterPro" id="IPR000310">
    <property type="entry name" value="Orn/Lys/Arg_deCO2ase_major_dom"/>
</dbReference>
<feature type="domain" description="Orn/Lys/Arg decarboxylase C-terminal" evidence="7">
    <location>
        <begin position="350"/>
        <end position="433"/>
    </location>
</feature>